<keyword evidence="5" id="KW-0808">Transferase</keyword>
<reference evidence="5 6" key="1">
    <citation type="journal article" date="2017" name="Mol. Ecol.">
        <title>Comparative and population genomic landscape of Phellinus noxius: A hypervariable fungus causing root rot in trees.</title>
        <authorList>
            <person name="Chung C.L."/>
            <person name="Lee T.J."/>
            <person name="Akiba M."/>
            <person name="Lee H.H."/>
            <person name="Kuo T.H."/>
            <person name="Liu D."/>
            <person name="Ke H.M."/>
            <person name="Yokoi T."/>
            <person name="Roa M.B."/>
            <person name="Lu M.J."/>
            <person name="Chang Y.Y."/>
            <person name="Ann P.J."/>
            <person name="Tsai J.N."/>
            <person name="Chen C.Y."/>
            <person name="Tzean S.S."/>
            <person name="Ota Y."/>
            <person name="Hattori T."/>
            <person name="Sahashi N."/>
            <person name="Liou R.F."/>
            <person name="Kikuchi T."/>
            <person name="Tsai I.J."/>
        </authorList>
    </citation>
    <scope>NUCLEOTIDE SEQUENCE [LARGE SCALE GENOMIC DNA]</scope>
    <source>
        <strain evidence="5 6">FFPRI411160</strain>
    </source>
</reference>
<feature type="compositionally biased region" description="Basic and acidic residues" evidence="4">
    <location>
        <begin position="450"/>
        <end position="465"/>
    </location>
</feature>
<comment type="caution">
    <text evidence="5">The sequence shown here is derived from an EMBL/GenBank/DDBJ whole genome shotgun (WGS) entry which is preliminary data.</text>
</comment>
<name>A0A286US76_9AGAM</name>
<sequence>MSELTTTSDSSKGSTTQQQQQQQRSLSRQIILEEDEYTEALSRIIARDFFPSLVHLDATNNYLDALRSEDPLLLDSTVRRLQELATPGSGRRYQPQQTPSQTPWAAGPSETPLRGSFTNSDDGVGGGGGGERPHKKPRYDTNMSLDAFQARYTSEDNSSFTRILEEENERRRERYGWAWDAQRRVEEMRGRMVEGRERMLVEAAPGVGVKGRFVIEAPRPVGLITRGEGGEEEEKEGDEVKEKDGDGDESEDGVGEREKELALVSKSSEGDGAKGVVDVMARKKDTRSAGVDGWKFKTRNNLMFPPGADVSPYDPSSFTSRGDSKIIRYENTRFPEQNVSVTGPTPSEPPSPTRSRIDAAIAGTIYQPKSPTRNGFSLLPSMPSPTPSELGPAAVKQLMTWGTLNATPRILSTSDDPADNLPPPSTPFHIPAPSARERIGHKLSNKASKSLRERAALLGGGRRDGISSGLGLRTPSSSTSSRDGSAMRPPNWTPSRRADPGSLTPAAKRLLDRTVGVASARRADAVGGGGGAKAKEERDLNKVRWTPSPAPVSRRG</sequence>
<evidence type="ECO:0000313" key="5">
    <source>
        <dbReference type="EMBL" id="PAV22453.1"/>
    </source>
</evidence>
<feature type="compositionally biased region" description="Basic and acidic residues" evidence="4">
    <location>
        <begin position="533"/>
        <end position="542"/>
    </location>
</feature>
<keyword evidence="6" id="KW-1185">Reference proteome</keyword>
<feature type="region of interest" description="Disordered" evidence="4">
    <location>
        <begin position="1"/>
        <end position="27"/>
    </location>
</feature>
<dbReference type="EMBL" id="NBII01000002">
    <property type="protein sequence ID" value="PAV22453.1"/>
    <property type="molecule type" value="Genomic_DNA"/>
</dbReference>
<dbReference type="PANTHER" id="PTHR12940">
    <property type="entry name" value="ES-2 PROTEIN - RELATED"/>
    <property type="match status" value="1"/>
</dbReference>
<comment type="subcellular location">
    <subcellularLocation>
        <location evidence="1">Nucleus</location>
    </subcellularLocation>
</comment>
<dbReference type="InParanoid" id="A0A286US76"/>
<feature type="compositionally biased region" description="Polar residues" evidence="4">
    <location>
        <begin position="94"/>
        <end position="103"/>
    </location>
</feature>
<feature type="region of interest" description="Disordered" evidence="4">
    <location>
        <begin position="223"/>
        <end position="279"/>
    </location>
</feature>
<keyword evidence="5" id="KW-0032">Aminotransferase</keyword>
<dbReference type="GO" id="GO:0071013">
    <property type="term" value="C:catalytic step 2 spliceosome"/>
    <property type="evidence" value="ECO:0007669"/>
    <property type="project" value="TreeGrafter"/>
</dbReference>
<dbReference type="STRING" id="2282107.A0A286US76"/>
<proteinExistence type="inferred from homology"/>
<feature type="region of interest" description="Disordered" evidence="4">
    <location>
        <begin position="411"/>
        <end position="556"/>
    </location>
</feature>
<dbReference type="GO" id="GO:0008483">
    <property type="term" value="F:transaminase activity"/>
    <property type="evidence" value="ECO:0007669"/>
    <property type="project" value="UniProtKB-KW"/>
</dbReference>
<dbReference type="OrthoDB" id="19679at2759"/>
<dbReference type="Pfam" id="PF09751">
    <property type="entry name" value="Es2"/>
    <property type="match status" value="1"/>
</dbReference>
<evidence type="ECO:0000256" key="3">
    <source>
        <dbReference type="ARBA" id="ARBA00023242"/>
    </source>
</evidence>
<feature type="compositionally biased region" description="Basic and acidic residues" evidence="4">
    <location>
        <begin position="322"/>
        <end position="333"/>
    </location>
</feature>
<gene>
    <name evidence="5" type="ORF">PNOK_0241000</name>
</gene>
<feature type="region of interest" description="Disordered" evidence="4">
    <location>
        <begin position="85"/>
        <end position="140"/>
    </location>
</feature>
<evidence type="ECO:0000313" key="6">
    <source>
        <dbReference type="Proteomes" id="UP000217199"/>
    </source>
</evidence>
<feature type="compositionally biased region" description="Polar residues" evidence="4">
    <location>
        <begin position="334"/>
        <end position="343"/>
    </location>
</feature>
<dbReference type="Proteomes" id="UP000217199">
    <property type="component" value="Unassembled WGS sequence"/>
</dbReference>
<keyword evidence="3" id="KW-0539">Nucleus</keyword>
<dbReference type="PANTHER" id="PTHR12940:SF0">
    <property type="entry name" value="SPLICING FACTOR ESS-2 HOMOLOG"/>
    <property type="match status" value="1"/>
</dbReference>
<feature type="compositionally biased region" description="Low complexity" evidence="4">
    <location>
        <begin position="467"/>
        <end position="484"/>
    </location>
</feature>
<organism evidence="5 6">
    <name type="scientific">Pyrrhoderma noxium</name>
    <dbReference type="NCBI Taxonomy" id="2282107"/>
    <lineage>
        <taxon>Eukaryota</taxon>
        <taxon>Fungi</taxon>
        <taxon>Dikarya</taxon>
        <taxon>Basidiomycota</taxon>
        <taxon>Agaricomycotina</taxon>
        <taxon>Agaricomycetes</taxon>
        <taxon>Hymenochaetales</taxon>
        <taxon>Hymenochaetaceae</taxon>
        <taxon>Pyrrhoderma</taxon>
    </lineage>
</organism>
<protein>
    <submittedName>
        <fullName evidence="5">Aspartate aminotransferase</fullName>
    </submittedName>
</protein>
<evidence type="ECO:0000256" key="1">
    <source>
        <dbReference type="ARBA" id="ARBA00004123"/>
    </source>
</evidence>
<dbReference type="InterPro" id="IPR019148">
    <property type="entry name" value="Nuclear_protein_DGCR14_ESS-2"/>
</dbReference>
<evidence type="ECO:0000256" key="4">
    <source>
        <dbReference type="SAM" id="MobiDB-lite"/>
    </source>
</evidence>
<feature type="region of interest" description="Disordered" evidence="4">
    <location>
        <begin position="297"/>
        <end position="391"/>
    </location>
</feature>
<accession>A0A286US76</accession>
<comment type="similarity">
    <text evidence="2">Belongs to the ESS2 family.</text>
</comment>
<dbReference type="AlphaFoldDB" id="A0A286US76"/>
<evidence type="ECO:0000256" key="2">
    <source>
        <dbReference type="ARBA" id="ARBA00009072"/>
    </source>
</evidence>